<dbReference type="Proteomes" id="UP001244640">
    <property type="component" value="Unassembled WGS sequence"/>
</dbReference>
<reference evidence="11 12" key="1">
    <citation type="submission" date="2023-07" db="EMBL/GenBank/DDBJ databases">
        <title>Functional and genomic diversity of the sorghum phyllosphere microbiome.</title>
        <authorList>
            <person name="Shade A."/>
        </authorList>
    </citation>
    <scope>NUCLEOTIDE SEQUENCE [LARGE SCALE GENOMIC DNA]</scope>
    <source>
        <strain evidence="11 12">SORGH_AS_0892</strain>
    </source>
</reference>
<dbReference type="InterPro" id="IPR018060">
    <property type="entry name" value="HTH_AraC"/>
</dbReference>
<dbReference type="Pfam" id="PF00072">
    <property type="entry name" value="Response_reg"/>
    <property type="match status" value="1"/>
</dbReference>
<dbReference type="SUPFAM" id="SSF55874">
    <property type="entry name" value="ATPase domain of HSP90 chaperone/DNA topoisomerase II/histidine kinase"/>
    <property type="match status" value="1"/>
</dbReference>
<evidence type="ECO:0000259" key="9">
    <source>
        <dbReference type="PROSITE" id="PS50109"/>
    </source>
</evidence>
<dbReference type="InterPro" id="IPR009057">
    <property type="entry name" value="Homeodomain-like_sf"/>
</dbReference>
<dbReference type="PROSITE" id="PS00041">
    <property type="entry name" value="HTH_ARAC_FAMILY_1"/>
    <property type="match status" value="1"/>
</dbReference>
<dbReference type="InterPro" id="IPR001789">
    <property type="entry name" value="Sig_transdc_resp-reg_receiver"/>
</dbReference>
<dbReference type="InterPro" id="IPR015943">
    <property type="entry name" value="WD40/YVTN_repeat-like_dom_sf"/>
</dbReference>
<dbReference type="Pfam" id="PF07495">
    <property type="entry name" value="Y_Y_Y"/>
    <property type="match status" value="1"/>
</dbReference>
<feature type="domain" description="Histidine kinase" evidence="9">
    <location>
        <begin position="794"/>
        <end position="1012"/>
    </location>
</feature>
<dbReference type="InterPro" id="IPR011123">
    <property type="entry name" value="Y_Y_Y"/>
</dbReference>
<dbReference type="Pfam" id="PF07494">
    <property type="entry name" value="Reg_prop"/>
    <property type="match status" value="1"/>
</dbReference>
<dbReference type="SMART" id="SM00388">
    <property type="entry name" value="HisKA"/>
    <property type="match status" value="1"/>
</dbReference>
<dbReference type="InterPro" id="IPR013783">
    <property type="entry name" value="Ig-like_fold"/>
</dbReference>
<organism evidence="11 12">
    <name type="scientific">Sphingobacterium zeae</name>
    <dbReference type="NCBI Taxonomy" id="1776859"/>
    <lineage>
        <taxon>Bacteria</taxon>
        <taxon>Pseudomonadati</taxon>
        <taxon>Bacteroidota</taxon>
        <taxon>Sphingobacteriia</taxon>
        <taxon>Sphingobacteriales</taxon>
        <taxon>Sphingobacteriaceae</taxon>
        <taxon>Sphingobacterium</taxon>
    </lineage>
</organism>
<gene>
    <name evidence="11" type="ORF">QE382_004571</name>
</gene>
<dbReference type="InterPro" id="IPR011110">
    <property type="entry name" value="Reg_prop"/>
</dbReference>
<dbReference type="PANTHER" id="PTHR43547">
    <property type="entry name" value="TWO-COMPONENT HISTIDINE KINASE"/>
    <property type="match status" value="1"/>
</dbReference>
<dbReference type="SUPFAM" id="SSF63829">
    <property type="entry name" value="Calcium-dependent phosphotriesterase"/>
    <property type="match status" value="2"/>
</dbReference>
<dbReference type="PROSITE" id="PS50110">
    <property type="entry name" value="RESPONSE_REGULATORY"/>
    <property type="match status" value="1"/>
</dbReference>
<dbReference type="EMBL" id="JAUTBA010000001">
    <property type="protein sequence ID" value="MDQ1152587.1"/>
    <property type="molecule type" value="Genomic_DNA"/>
</dbReference>
<dbReference type="Gene3D" id="3.30.565.10">
    <property type="entry name" value="Histidine kinase-like ATPase, C-terminal domain"/>
    <property type="match status" value="1"/>
</dbReference>
<keyword evidence="4" id="KW-0805">Transcription regulation</keyword>
<dbReference type="SUPFAM" id="SSF52172">
    <property type="entry name" value="CheY-like"/>
    <property type="match status" value="1"/>
</dbReference>
<dbReference type="InterPro" id="IPR018062">
    <property type="entry name" value="HTH_AraC-typ_CS"/>
</dbReference>
<comment type="catalytic activity">
    <reaction evidence="1">
        <text>ATP + protein L-histidine = ADP + protein N-phospho-L-histidine.</text>
        <dbReference type="EC" id="2.7.13.3"/>
    </reaction>
</comment>
<dbReference type="CDD" id="cd00082">
    <property type="entry name" value="HisKA"/>
    <property type="match status" value="1"/>
</dbReference>
<keyword evidence="12" id="KW-1185">Reference proteome</keyword>
<keyword evidence="3 7" id="KW-0597">Phosphoprotein</keyword>
<dbReference type="SUPFAM" id="SSF46689">
    <property type="entry name" value="Homeodomain-like"/>
    <property type="match status" value="1"/>
</dbReference>
<evidence type="ECO:0000256" key="7">
    <source>
        <dbReference type="PROSITE-ProRule" id="PRU00169"/>
    </source>
</evidence>
<dbReference type="Gene3D" id="2.60.40.10">
    <property type="entry name" value="Immunoglobulins"/>
    <property type="match status" value="1"/>
</dbReference>
<accession>A0ABU0UCJ9</accession>
<evidence type="ECO:0000256" key="1">
    <source>
        <dbReference type="ARBA" id="ARBA00000085"/>
    </source>
</evidence>
<dbReference type="SMART" id="SM00387">
    <property type="entry name" value="HATPase_c"/>
    <property type="match status" value="1"/>
</dbReference>
<dbReference type="Gene3D" id="3.40.50.2300">
    <property type="match status" value="1"/>
</dbReference>
<keyword evidence="5" id="KW-0238">DNA-binding</keyword>
<feature type="domain" description="HTH araC/xylS-type" evidence="8">
    <location>
        <begin position="1192"/>
        <end position="1290"/>
    </location>
</feature>
<evidence type="ECO:0000313" key="12">
    <source>
        <dbReference type="Proteomes" id="UP001244640"/>
    </source>
</evidence>
<dbReference type="Pfam" id="PF00512">
    <property type="entry name" value="HisKA"/>
    <property type="match status" value="1"/>
</dbReference>
<dbReference type="Gene3D" id="1.10.287.130">
    <property type="match status" value="1"/>
</dbReference>
<dbReference type="SMART" id="SM00448">
    <property type="entry name" value="REC"/>
    <property type="match status" value="1"/>
</dbReference>
<keyword evidence="6" id="KW-0804">Transcription</keyword>
<dbReference type="InterPro" id="IPR011006">
    <property type="entry name" value="CheY-like_superfamily"/>
</dbReference>
<proteinExistence type="predicted"/>
<dbReference type="PROSITE" id="PS01124">
    <property type="entry name" value="HTH_ARAC_FAMILY_2"/>
    <property type="match status" value="1"/>
</dbReference>
<dbReference type="SMART" id="SM00342">
    <property type="entry name" value="HTH_ARAC"/>
    <property type="match status" value="1"/>
</dbReference>
<comment type="caution">
    <text evidence="11">The sequence shown here is derived from an EMBL/GenBank/DDBJ whole genome shotgun (WGS) entry which is preliminary data.</text>
</comment>
<dbReference type="EC" id="2.7.13.3" evidence="2"/>
<evidence type="ECO:0000256" key="5">
    <source>
        <dbReference type="ARBA" id="ARBA00023125"/>
    </source>
</evidence>
<sequence>MNILPILSRQFLLLLSIISLCYAQDLKFETLSQDNVLDKQAVLTIAQDKMGKLWFGGGPNLFVYDSQHISNILVQDTVFKKVDYINKIAINAKNHLFIATATQLFIFDIGKRKAVLKQGKPFQEKIVVTDIQFLSDQIFLCTNKGLYQAIPTAGTYNLKKILDRPCVQSIIQTSPTAYIIASYKGIESFSLQNDQISTIRDLMLPPLPLRERIFSTLYLHQNMLWVGTKLHGIFQFNFTDKTWNNINETNSNLLSNNVRKIVPAKNGELLIGSLKGLSIFNGSAQFVNYKHNTSVKNSLSQNSIYDIFIDRQQITWIGTYFGGINAIYPDLIPIQHYSTRSLSGLRLNSDIAGSFAESENAYWIGTEEEGINKIDKRTGATSPLSQLTQSNLIKDLFTKDNKIYAAQYGGGYSIIDAQSGNAQHFYLEKDRLNLKNNIYSIYVDPARRIYLGTNKGLYTVDPGKQPQYNPGLKTATIDDIQADAKQYIYFLSGGSLFRSKPNDSNISAIQQLDTLTVGGFYVHSNGDIWLTSNQYLYQFDQNNHLTKVCYFPNNALGWPIYVNNKVWVTSKDGLICFNPKTKHSYLLNQYDGLPVKNLLGAKIFASKTGTLFVTTLNGAISLDTRKITFNQNIPNVLFRNIFLEETPLNYGRIQKTEDPNSYQLSLRHDENFLTINFSGSNFIKPQKNRYRYKLDGFDKDWIETSNPSIRYTNVPVGIHRLTIFASNNDGIWSSTPLRINIDIQPPFWRTWWAYLMYAGLFALGVHLVIKFVVERKMLINSEREQEKKIKFFTQISHEIRTPLTLITAPLDEIISETANLSTTQNKVKRIKKNANKLLGVINELLDFKKFDDKHFVLKKMDISFREYIEDTFYLLNDLAKAKHLNYYIRQLDSVGLQSIDTIQFDKVMFNLLSNAIKYTPEQGTVYLDLVDNNHTITINIADNGIGIASDNQFKIFEEYYREEQAQDAIGTGIGLALTKHIVQQHKGDICCLTQDDEKGKWTVFTINLPKDLGPKANNHLDTHLIKTPAKEMKDVSIPAPSILDTSLQKTILIVEDNKELMATVAGLFQDAYTIITAHNGEEALSRALEYVPDLIISDLMMPYMDGAQLCEAIKKNIITSHIPFILLTAVTDSNAQTLALENGANIYLTKPFGNKQLFLSAQNLLAISQAKSKEFQVKTTTFNNELDAQFISSLNQLIEENLQSDGFDVSFIARTMGMSAPILYRKLKAISNLSLNNYVKMYRLNKAKELLNSAMNISEVAYAVGFSDRKYFSKEFKKQFGHNPSEQTANSSQTAKS</sequence>
<dbReference type="CDD" id="cd00075">
    <property type="entry name" value="HATPase"/>
    <property type="match status" value="1"/>
</dbReference>
<dbReference type="Pfam" id="PF12833">
    <property type="entry name" value="HTH_18"/>
    <property type="match status" value="1"/>
</dbReference>
<name>A0ABU0UCJ9_9SPHI</name>
<protein>
    <recommendedName>
        <fullName evidence="2">histidine kinase</fullName>
        <ecNumber evidence="2">2.7.13.3</ecNumber>
    </recommendedName>
</protein>
<dbReference type="InterPro" id="IPR036097">
    <property type="entry name" value="HisK_dim/P_sf"/>
</dbReference>
<dbReference type="InterPro" id="IPR004358">
    <property type="entry name" value="Sig_transdc_His_kin-like_C"/>
</dbReference>
<feature type="modified residue" description="4-aspartylphosphate" evidence="7">
    <location>
        <position position="1098"/>
    </location>
</feature>
<evidence type="ECO:0000256" key="6">
    <source>
        <dbReference type="ARBA" id="ARBA00023163"/>
    </source>
</evidence>
<dbReference type="InterPro" id="IPR003594">
    <property type="entry name" value="HATPase_dom"/>
</dbReference>
<dbReference type="InterPro" id="IPR005467">
    <property type="entry name" value="His_kinase_dom"/>
</dbReference>
<dbReference type="SUPFAM" id="SSF47384">
    <property type="entry name" value="Homodimeric domain of signal transducing histidine kinase"/>
    <property type="match status" value="1"/>
</dbReference>
<dbReference type="InterPro" id="IPR036890">
    <property type="entry name" value="HATPase_C_sf"/>
</dbReference>
<evidence type="ECO:0000256" key="2">
    <source>
        <dbReference type="ARBA" id="ARBA00012438"/>
    </source>
</evidence>
<dbReference type="Gene3D" id="2.130.10.10">
    <property type="entry name" value="YVTN repeat-like/Quinoprotein amine dehydrogenase"/>
    <property type="match status" value="2"/>
</dbReference>
<dbReference type="Pfam" id="PF02518">
    <property type="entry name" value="HATPase_c"/>
    <property type="match status" value="1"/>
</dbReference>
<evidence type="ECO:0000259" key="10">
    <source>
        <dbReference type="PROSITE" id="PS50110"/>
    </source>
</evidence>
<evidence type="ECO:0000259" key="8">
    <source>
        <dbReference type="PROSITE" id="PS01124"/>
    </source>
</evidence>
<feature type="domain" description="Response regulatory" evidence="10">
    <location>
        <begin position="1050"/>
        <end position="1165"/>
    </location>
</feature>
<dbReference type="RefSeq" id="WP_307187831.1">
    <property type="nucleotide sequence ID" value="NZ_JAUTBA010000001.1"/>
</dbReference>
<evidence type="ECO:0000256" key="3">
    <source>
        <dbReference type="ARBA" id="ARBA00022553"/>
    </source>
</evidence>
<dbReference type="PRINTS" id="PR00344">
    <property type="entry name" value="BCTRLSENSOR"/>
</dbReference>
<dbReference type="PANTHER" id="PTHR43547:SF2">
    <property type="entry name" value="HYBRID SIGNAL TRANSDUCTION HISTIDINE KINASE C"/>
    <property type="match status" value="1"/>
</dbReference>
<dbReference type="InterPro" id="IPR003661">
    <property type="entry name" value="HisK_dim/P_dom"/>
</dbReference>
<evidence type="ECO:0000256" key="4">
    <source>
        <dbReference type="ARBA" id="ARBA00023015"/>
    </source>
</evidence>
<evidence type="ECO:0000313" key="11">
    <source>
        <dbReference type="EMBL" id="MDQ1152587.1"/>
    </source>
</evidence>
<dbReference type="Gene3D" id="1.10.10.60">
    <property type="entry name" value="Homeodomain-like"/>
    <property type="match status" value="1"/>
</dbReference>
<dbReference type="PROSITE" id="PS50109">
    <property type="entry name" value="HIS_KIN"/>
    <property type="match status" value="1"/>
</dbReference>